<protein>
    <recommendedName>
        <fullName evidence="8">Glycine--tRNA ligase alpha subunit</fullName>
        <ecNumber evidence="8">6.1.1.14</ecNumber>
    </recommendedName>
    <alternativeName>
        <fullName evidence="8">Glycyl-tRNA synthetase alpha subunit</fullName>
        <shortName evidence="8">GlyRS</shortName>
    </alternativeName>
</protein>
<keyword evidence="10" id="KW-1185">Reference proteome</keyword>
<dbReference type="Gene3D" id="3.30.930.10">
    <property type="entry name" value="Bira Bifunctional Protein, Domain 2"/>
    <property type="match status" value="1"/>
</dbReference>
<dbReference type="STRING" id="570947.SAMN05421687_10187"/>
<keyword evidence="8" id="KW-0963">Cytoplasm</keyword>
<dbReference type="HAMAP" id="MF_00254">
    <property type="entry name" value="Gly_tRNA_synth_alpha"/>
    <property type="match status" value="1"/>
</dbReference>
<keyword evidence="5 8" id="KW-0648">Protein biosynthesis</keyword>
<dbReference type="PRINTS" id="PR01044">
    <property type="entry name" value="TRNASYNTHGA"/>
</dbReference>
<dbReference type="PANTHER" id="PTHR30075">
    <property type="entry name" value="GLYCYL-TRNA SYNTHETASE"/>
    <property type="match status" value="1"/>
</dbReference>
<dbReference type="RefSeq" id="WP_076556371.1">
    <property type="nucleotide sequence ID" value="NZ_FTOC01000001.1"/>
</dbReference>
<comment type="catalytic activity">
    <reaction evidence="7 8">
        <text>tRNA(Gly) + glycine + ATP = glycyl-tRNA(Gly) + AMP + diphosphate</text>
        <dbReference type="Rhea" id="RHEA:16013"/>
        <dbReference type="Rhea" id="RHEA-COMP:9664"/>
        <dbReference type="Rhea" id="RHEA-COMP:9683"/>
        <dbReference type="ChEBI" id="CHEBI:30616"/>
        <dbReference type="ChEBI" id="CHEBI:33019"/>
        <dbReference type="ChEBI" id="CHEBI:57305"/>
        <dbReference type="ChEBI" id="CHEBI:78442"/>
        <dbReference type="ChEBI" id="CHEBI:78522"/>
        <dbReference type="ChEBI" id="CHEBI:456215"/>
        <dbReference type="EC" id="6.1.1.14"/>
    </reaction>
</comment>
<comment type="subunit">
    <text evidence="8">Tetramer of two alpha and two beta subunits.</text>
</comment>
<dbReference type="PANTHER" id="PTHR30075:SF2">
    <property type="entry name" value="GLYCINE--TRNA LIGASE, CHLOROPLASTIC_MITOCHONDRIAL 2"/>
    <property type="match status" value="1"/>
</dbReference>
<dbReference type="OrthoDB" id="9802183at2"/>
<dbReference type="GO" id="GO:0016740">
    <property type="term" value="F:transferase activity"/>
    <property type="evidence" value="ECO:0007669"/>
    <property type="project" value="UniProtKB-ARBA"/>
</dbReference>
<evidence type="ECO:0000256" key="7">
    <source>
        <dbReference type="ARBA" id="ARBA00047937"/>
    </source>
</evidence>
<dbReference type="Gene3D" id="1.20.58.180">
    <property type="entry name" value="Class II aaRS and biotin synthetases, domain 2"/>
    <property type="match status" value="1"/>
</dbReference>
<evidence type="ECO:0000256" key="5">
    <source>
        <dbReference type="ARBA" id="ARBA00022917"/>
    </source>
</evidence>
<evidence type="ECO:0000256" key="4">
    <source>
        <dbReference type="ARBA" id="ARBA00022840"/>
    </source>
</evidence>
<sequence length="294" mass="33904">MDIQTMILTLQKHWSDQGCILMQAYDTEKGAGTMSPMTLLRSLGPEPWNVAYVEPSRRPADGRYGENPNRLYQHHQFQVIMKPSPDDIQEIYLQSLEALGIDPKQHDIRFVEDNWENPTLGAAGLGWEVWLDGMEITQFTYFQQIGGLEAKPVSAEITYGIERLASYIQDKENVFDLEWTNGVTVGDIFSQPEYEHSVYTFEESDEKMLFDLFTTYEKEAEKLMEKDLVFPAYDYVLKCSHTFNLLDAKGVISVTERTGYIGRVRNLARKIAKTYVEKREELGFPMLKEESAHE</sequence>
<dbReference type="SUPFAM" id="SSF55681">
    <property type="entry name" value="Class II aaRS and biotin synthetases"/>
    <property type="match status" value="1"/>
</dbReference>
<accession>A0A1N7IIB6</accession>
<dbReference type="Proteomes" id="UP000187608">
    <property type="component" value="Unassembled WGS sequence"/>
</dbReference>
<organism evidence="9 10">
    <name type="scientific">Salimicrobium flavidum</name>
    <dbReference type="NCBI Taxonomy" id="570947"/>
    <lineage>
        <taxon>Bacteria</taxon>
        <taxon>Bacillati</taxon>
        <taxon>Bacillota</taxon>
        <taxon>Bacilli</taxon>
        <taxon>Bacillales</taxon>
        <taxon>Bacillaceae</taxon>
        <taxon>Salimicrobium</taxon>
    </lineage>
</organism>
<dbReference type="GO" id="GO:0005829">
    <property type="term" value="C:cytosol"/>
    <property type="evidence" value="ECO:0007669"/>
    <property type="project" value="TreeGrafter"/>
</dbReference>
<dbReference type="InterPro" id="IPR045864">
    <property type="entry name" value="aa-tRNA-synth_II/BPL/LPL"/>
</dbReference>
<comment type="subcellular location">
    <subcellularLocation>
        <location evidence="8">Cytoplasm</location>
    </subcellularLocation>
</comment>
<evidence type="ECO:0000256" key="3">
    <source>
        <dbReference type="ARBA" id="ARBA00022741"/>
    </source>
</evidence>
<dbReference type="GO" id="GO:0006426">
    <property type="term" value="P:glycyl-tRNA aminoacylation"/>
    <property type="evidence" value="ECO:0007669"/>
    <property type="project" value="UniProtKB-UniRule"/>
</dbReference>
<keyword evidence="4 8" id="KW-0067">ATP-binding</keyword>
<evidence type="ECO:0000256" key="2">
    <source>
        <dbReference type="ARBA" id="ARBA00022598"/>
    </source>
</evidence>
<evidence type="ECO:0000256" key="1">
    <source>
        <dbReference type="ARBA" id="ARBA00008226"/>
    </source>
</evidence>
<dbReference type="InterPro" id="IPR002310">
    <property type="entry name" value="Gly-tRNA_ligase_asu"/>
</dbReference>
<keyword evidence="3 8" id="KW-0547">Nucleotide-binding</keyword>
<proteinExistence type="inferred from homology"/>
<keyword evidence="2 8" id="KW-0436">Ligase</keyword>
<comment type="similarity">
    <text evidence="1 8">Belongs to the class-II aminoacyl-tRNA synthetase family.</text>
</comment>
<evidence type="ECO:0000256" key="8">
    <source>
        <dbReference type="HAMAP-Rule" id="MF_00254"/>
    </source>
</evidence>
<dbReference type="EMBL" id="FTOC01000001">
    <property type="protein sequence ID" value="SIS36827.1"/>
    <property type="molecule type" value="Genomic_DNA"/>
</dbReference>
<dbReference type="GO" id="GO:0005524">
    <property type="term" value="F:ATP binding"/>
    <property type="evidence" value="ECO:0007669"/>
    <property type="project" value="UniProtKB-UniRule"/>
</dbReference>
<dbReference type="InterPro" id="IPR006194">
    <property type="entry name" value="Gly-tRNA-synth_heterodimer"/>
</dbReference>
<gene>
    <name evidence="8" type="primary">glyQ</name>
    <name evidence="9" type="ORF">SAMN05421687_10187</name>
</gene>
<dbReference type="FunFam" id="3.30.930.10:FF:000006">
    <property type="entry name" value="Glycine--tRNA ligase alpha subunit"/>
    <property type="match status" value="1"/>
</dbReference>
<keyword evidence="6 8" id="KW-0030">Aminoacyl-tRNA synthetase</keyword>
<evidence type="ECO:0000313" key="9">
    <source>
        <dbReference type="EMBL" id="SIS36827.1"/>
    </source>
</evidence>
<dbReference type="PROSITE" id="PS50861">
    <property type="entry name" value="AA_TRNA_LIGASE_II_GLYAB"/>
    <property type="match status" value="1"/>
</dbReference>
<dbReference type="GO" id="GO:0140096">
    <property type="term" value="F:catalytic activity, acting on a protein"/>
    <property type="evidence" value="ECO:0007669"/>
    <property type="project" value="UniProtKB-ARBA"/>
</dbReference>
<dbReference type="NCBIfam" id="TIGR00388">
    <property type="entry name" value="glyQ"/>
    <property type="match status" value="1"/>
</dbReference>
<dbReference type="EC" id="6.1.1.14" evidence="8"/>
<dbReference type="CDD" id="cd00733">
    <property type="entry name" value="GlyRS_alpha_core"/>
    <property type="match status" value="1"/>
</dbReference>
<name>A0A1N7IIB6_9BACI</name>
<dbReference type="AlphaFoldDB" id="A0A1N7IIB6"/>
<dbReference type="Pfam" id="PF02091">
    <property type="entry name" value="tRNA-synt_2e"/>
    <property type="match status" value="1"/>
</dbReference>
<evidence type="ECO:0000256" key="6">
    <source>
        <dbReference type="ARBA" id="ARBA00023146"/>
    </source>
</evidence>
<dbReference type="NCBIfam" id="NF006827">
    <property type="entry name" value="PRK09348.1"/>
    <property type="match status" value="1"/>
</dbReference>
<evidence type="ECO:0000313" key="10">
    <source>
        <dbReference type="Proteomes" id="UP000187608"/>
    </source>
</evidence>
<dbReference type="GO" id="GO:0004820">
    <property type="term" value="F:glycine-tRNA ligase activity"/>
    <property type="evidence" value="ECO:0007669"/>
    <property type="project" value="UniProtKB-UniRule"/>
</dbReference>
<reference evidence="10" key="1">
    <citation type="submission" date="2017-01" db="EMBL/GenBank/DDBJ databases">
        <authorList>
            <person name="Varghese N."/>
            <person name="Submissions S."/>
        </authorList>
    </citation>
    <scope>NUCLEOTIDE SEQUENCE [LARGE SCALE GENOMIC DNA]</scope>
    <source>
        <strain evidence="10">DSM 23127</strain>
    </source>
</reference>